<dbReference type="SUPFAM" id="SSF46689">
    <property type="entry name" value="Homeodomain-like"/>
    <property type="match status" value="1"/>
</dbReference>
<accession>A0A4Q4MUU5</accession>
<dbReference type="AlphaFoldDB" id="A0A4Q4MUU5"/>
<dbReference type="InterPro" id="IPR009057">
    <property type="entry name" value="Homeodomain-like_sf"/>
</dbReference>
<sequence length="261" mass="29933">MAPNLALSQHDLIRDMILDGSLTQAQMADVAGCSDRTIRNIATNVRLFGTTRAPANGVGRRRHITPPMLDALCDRLTEKPGLCRDEMAVFLERNADLRDFYLHKLSEFRSYQLVYIDESGCDKRIGFRRTGWSPLGVAPVEVARFHRDRRHQILPAYTQEGVLWSRVFQGSTDGAVFEDFIEQLLHHCRPYPQPNSVLVIDNASFHHSERIAQMCRDAGVKLLYLPPSSPDFNPIEEFFAELKAFIKKQWHEFESSLQEEF</sequence>
<gene>
    <name evidence="2" type="ORF">AA0117_g13110</name>
</gene>
<dbReference type="Gene3D" id="3.30.420.10">
    <property type="entry name" value="Ribonuclease H-like superfamily/Ribonuclease H"/>
    <property type="match status" value="1"/>
</dbReference>
<reference evidence="3" key="1">
    <citation type="journal article" date="2019" name="bioRxiv">
        <title>Genomics, evolutionary history and diagnostics of the Alternaria alternata species group including apple and Asian pear pathotypes.</title>
        <authorList>
            <person name="Armitage A.D."/>
            <person name="Cockerton H.M."/>
            <person name="Sreenivasaprasad S."/>
            <person name="Woodhall J.W."/>
            <person name="Lane C.R."/>
            <person name="Harrison R.J."/>
            <person name="Clarkson J.P."/>
        </authorList>
    </citation>
    <scope>NUCLEOTIDE SEQUENCE [LARGE SCALE GENOMIC DNA]</scope>
    <source>
        <strain evidence="3">FERA 1177</strain>
    </source>
</reference>
<dbReference type="InterPro" id="IPR038717">
    <property type="entry name" value="Tc1-like_DDE_dom"/>
</dbReference>
<evidence type="ECO:0000313" key="3">
    <source>
        <dbReference type="Proteomes" id="UP000291422"/>
    </source>
</evidence>
<dbReference type="InterPro" id="IPR036397">
    <property type="entry name" value="RNaseH_sf"/>
</dbReference>
<dbReference type="GO" id="GO:0003676">
    <property type="term" value="F:nucleic acid binding"/>
    <property type="evidence" value="ECO:0007669"/>
    <property type="project" value="InterPro"/>
</dbReference>
<proteinExistence type="predicted"/>
<evidence type="ECO:0000259" key="1">
    <source>
        <dbReference type="Pfam" id="PF13358"/>
    </source>
</evidence>
<protein>
    <recommendedName>
        <fullName evidence="1">Tc1-like transposase DDE domain-containing protein</fullName>
    </recommendedName>
</protein>
<dbReference type="EMBL" id="PDXD01000133">
    <property type="protein sequence ID" value="RYN59493.1"/>
    <property type="molecule type" value="Genomic_DNA"/>
</dbReference>
<dbReference type="Proteomes" id="UP000291422">
    <property type="component" value="Unassembled WGS sequence"/>
</dbReference>
<dbReference type="SUPFAM" id="SSF53098">
    <property type="entry name" value="Ribonuclease H-like"/>
    <property type="match status" value="1"/>
</dbReference>
<feature type="domain" description="Tc1-like transposase DDE" evidence="1">
    <location>
        <begin position="112"/>
        <end position="252"/>
    </location>
</feature>
<dbReference type="Pfam" id="PF13358">
    <property type="entry name" value="DDE_3"/>
    <property type="match status" value="1"/>
</dbReference>
<dbReference type="PANTHER" id="PTHR46564">
    <property type="entry name" value="TRANSPOSASE"/>
    <property type="match status" value="1"/>
</dbReference>
<comment type="caution">
    <text evidence="2">The sequence shown here is derived from an EMBL/GenBank/DDBJ whole genome shotgun (WGS) entry which is preliminary data.</text>
</comment>
<evidence type="ECO:0000313" key="2">
    <source>
        <dbReference type="EMBL" id="RYN59493.1"/>
    </source>
</evidence>
<dbReference type="PANTHER" id="PTHR46564:SF1">
    <property type="entry name" value="TRANSPOSASE"/>
    <property type="match status" value="1"/>
</dbReference>
<name>A0A4Q4MUU5_ALTAL</name>
<dbReference type="InterPro" id="IPR012337">
    <property type="entry name" value="RNaseH-like_sf"/>
</dbReference>
<organism evidence="2 3">
    <name type="scientific">Alternaria alternata</name>
    <name type="common">Alternaria rot fungus</name>
    <name type="synonym">Torula alternata</name>
    <dbReference type="NCBI Taxonomy" id="5599"/>
    <lineage>
        <taxon>Eukaryota</taxon>
        <taxon>Fungi</taxon>
        <taxon>Dikarya</taxon>
        <taxon>Ascomycota</taxon>
        <taxon>Pezizomycotina</taxon>
        <taxon>Dothideomycetes</taxon>
        <taxon>Pleosporomycetidae</taxon>
        <taxon>Pleosporales</taxon>
        <taxon>Pleosporineae</taxon>
        <taxon>Pleosporaceae</taxon>
        <taxon>Alternaria</taxon>
        <taxon>Alternaria sect. Alternaria</taxon>
        <taxon>Alternaria alternata complex</taxon>
    </lineage>
</organism>